<comment type="subcellular location">
    <subcellularLocation>
        <location evidence="1">Cell membrane</location>
        <topology evidence="1">Single-pass membrane protein</topology>
    </subcellularLocation>
</comment>
<dbReference type="PANTHER" id="PTHR27000:SF802">
    <property type="entry name" value="PHYTOSULFOKINE RECEPTOR 1"/>
    <property type="match status" value="1"/>
</dbReference>
<feature type="domain" description="Disease resistance R13L4/SHOC-2-like LRR" evidence="15">
    <location>
        <begin position="94"/>
        <end position="348"/>
    </location>
</feature>
<protein>
    <submittedName>
        <fullName evidence="16">LRR</fullName>
    </submittedName>
</protein>
<dbReference type="Pfam" id="PF08263">
    <property type="entry name" value="LRRNT_2"/>
    <property type="match status" value="1"/>
</dbReference>
<dbReference type="InterPro" id="IPR032675">
    <property type="entry name" value="LRR_dom_sf"/>
</dbReference>
<keyword evidence="9 12" id="KW-0472">Membrane</keyword>
<evidence type="ECO:0000313" key="17">
    <source>
        <dbReference type="Proteomes" id="UP001055439"/>
    </source>
</evidence>
<evidence type="ECO:0000256" key="8">
    <source>
        <dbReference type="ARBA" id="ARBA00022989"/>
    </source>
</evidence>
<keyword evidence="5 12" id="KW-0812">Transmembrane</keyword>
<feature type="signal peptide" evidence="13">
    <location>
        <begin position="1"/>
        <end position="29"/>
    </location>
</feature>
<evidence type="ECO:0000313" key="16">
    <source>
        <dbReference type="EMBL" id="URE01811.1"/>
    </source>
</evidence>
<dbReference type="EMBL" id="CP097507">
    <property type="protein sequence ID" value="URE01811.1"/>
    <property type="molecule type" value="Genomic_DNA"/>
</dbReference>
<feature type="chain" id="PRO_5038408891" evidence="13">
    <location>
        <begin position="30"/>
        <end position="597"/>
    </location>
</feature>
<gene>
    <name evidence="16" type="ORF">MUK42_20248</name>
</gene>
<name>A0A9E7FT84_9LILI</name>
<keyword evidence="10" id="KW-0675">Receptor</keyword>
<feature type="transmembrane region" description="Helical" evidence="12">
    <location>
        <begin position="564"/>
        <end position="587"/>
    </location>
</feature>
<organism evidence="16 17">
    <name type="scientific">Musa troglodytarum</name>
    <name type="common">fe'i banana</name>
    <dbReference type="NCBI Taxonomy" id="320322"/>
    <lineage>
        <taxon>Eukaryota</taxon>
        <taxon>Viridiplantae</taxon>
        <taxon>Streptophyta</taxon>
        <taxon>Embryophyta</taxon>
        <taxon>Tracheophyta</taxon>
        <taxon>Spermatophyta</taxon>
        <taxon>Magnoliopsida</taxon>
        <taxon>Liliopsida</taxon>
        <taxon>Zingiberales</taxon>
        <taxon>Musaceae</taxon>
        <taxon>Musa</taxon>
    </lineage>
</organism>
<keyword evidence="17" id="KW-1185">Reference proteome</keyword>
<keyword evidence="8 12" id="KW-1133">Transmembrane helix</keyword>
<evidence type="ECO:0000256" key="6">
    <source>
        <dbReference type="ARBA" id="ARBA00022729"/>
    </source>
</evidence>
<evidence type="ECO:0000256" key="5">
    <source>
        <dbReference type="ARBA" id="ARBA00022692"/>
    </source>
</evidence>
<dbReference type="SUPFAM" id="SSF52058">
    <property type="entry name" value="L domain-like"/>
    <property type="match status" value="1"/>
</dbReference>
<keyword evidence="4" id="KW-0433">Leucine-rich repeat</keyword>
<evidence type="ECO:0000256" key="4">
    <source>
        <dbReference type="ARBA" id="ARBA00022614"/>
    </source>
</evidence>
<proteinExistence type="inferred from homology"/>
<dbReference type="Proteomes" id="UP001055439">
    <property type="component" value="Chromosome 5"/>
</dbReference>
<dbReference type="Gene3D" id="3.80.10.10">
    <property type="entry name" value="Ribonuclease Inhibitor"/>
    <property type="match status" value="2"/>
</dbReference>
<comment type="similarity">
    <text evidence="2">Belongs to the RLP family.</text>
</comment>
<keyword evidence="3" id="KW-1003">Cell membrane</keyword>
<dbReference type="InterPro" id="IPR003591">
    <property type="entry name" value="Leu-rich_rpt_typical-subtyp"/>
</dbReference>
<keyword evidence="6 13" id="KW-0732">Signal</keyword>
<evidence type="ECO:0000256" key="9">
    <source>
        <dbReference type="ARBA" id="ARBA00023136"/>
    </source>
</evidence>
<dbReference type="SMART" id="SM00369">
    <property type="entry name" value="LRR_TYP"/>
    <property type="match status" value="5"/>
</dbReference>
<dbReference type="PANTHER" id="PTHR27000">
    <property type="entry name" value="LEUCINE-RICH REPEAT RECEPTOR-LIKE PROTEIN KINASE FAMILY PROTEIN-RELATED"/>
    <property type="match status" value="1"/>
</dbReference>
<reference evidence="16" key="1">
    <citation type="submission" date="2022-05" db="EMBL/GenBank/DDBJ databases">
        <title>The Musa troglodytarum L. genome provides insights into the mechanism of non-climacteric behaviour and enrichment of carotenoids.</title>
        <authorList>
            <person name="Wang J."/>
        </authorList>
    </citation>
    <scope>NUCLEOTIDE SEQUENCE</scope>
    <source>
        <tissue evidence="16">Leaf</tissue>
    </source>
</reference>
<dbReference type="OrthoDB" id="785701at2759"/>
<evidence type="ECO:0000256" key="1">
    <source>
        <dbReference type="ARBA" id="ARBA00004162"/>
    </source>
</evidence>
<evidence type="ECO:0000256" key="11">
    <source>
        <dbReference type="ARBA" id="ARBA00023180"/>
    </source>
</evidence>
<evidence type="ECO:0000256" key="7">
    <source>
        <dbReference type="ARBA" id="ARBA00022737"/>
    </source>
</evidence>
<evidence type="ECO:0000256" key="2">
    <source>
        <dbReference type="ARBA" id="ARBA00009592"/>
    </source>
</evidence>
<keyword evidence="11" id="KW-0325">Glycoprotein</keyword>
<dbReference type="InterPro" id="IPR001611">
    <property type="entry name" value="Leu-rich_rpt"/>
</dbReference>
<sequence length="597" mass="66116">MRNASSTYPCYYSIPLLLLFLFDMQNTGGYSSYSHSCNPNDLGALYGFSRSLITQIHDWPLADANYTHCCSWPGVSCALFSSSPIPSSPSTNSSVLSVTRVVGLDLSGKGLEGVLSTSLAVLDKLSFLNLSYNSFRGPIPPELFHLKLLKVLDLGRNRLSGQLPPGIANLTSLHHLDVSDNRFTGNIPDAFHGLQKLEVFSAKSNGFVGRLPASLSLCSMLTSLDLWNNSLDGSIDLDFRRLVRLTTLNLGYNRFQGLIPEVLFSCKALNILNLSLNKLSGQVPEKLGNLRSLSYLNLNGNSLSNISEALQVLQDCRNLTVLGLTQNFQGEEMPRHGIRGFPNLRSLTVGNCGLTGSIPSWLRNCREIRGVDLSSNHLSGEIPSWFGGFDHLFRLILSNNSFHGEIPLSLTQLKSLTSGVTLLQHDDSSSGTPLFYWYRGKPISEAFIYNSYTHFPPALDLSHNRLNGSIWKEFGNLKYLHLLDLSWNNFSGSIPEQLSSMVNLESVAYNHLQGIIPSGGQFSSFPCSSFEGNPGLYSNSMLFCNSTLSAPYHKEDDDNDEDKFVFFGVPFAVGLILGFLPTVYLLMCWWDQKYEYE</sequence>
<evidence type="ECO:0000259" key="15">
    <source>
        <dbReference type="Pfam" id="PF23598"/>
    </source>
</evidence>
<dbReference type="InterPro" id="IPR013210">
    <property type="entry name" value="LRR_N_plant-typ"/>
</dbReference>
<dbReference type="FunFam" id="3.80.10.10:FF:000213">
    <property type="entry name" value="Tyrosine-sulfated glycopeptide receptor 1"/>
    <property type="match status" value="1"/>
</dbReference>
<dbReference type="AlphaFoldDB" id="A0A9E7FT84"/>
<dbReference type="Pfam" id="PF00560">
    <property type="entry name" value="LRR_1"/>
    <property type="match status" value="4"/>
</dbReference>
<keyword evidence="7" id="KW-0677">Repeat</keyword>
<dbReference type="Pfam" id="PF23598">
    <property type="entry name" value="LRR_14"/>
    <property type="match status" value="1"/>
</dbReference>
<dbReference type="FunFam" id="3.80.10.10:FF:000041">
    <property type="entry name" value="LRR receptor-like serine/threonine-protein kinase ERECTA"/>
    <property type="match status" value="1"/>
</dbReference>
<accession>A0A9E7FT84</accession>
<evidence type="ECO:0000259" key="14">
    <source>
        <dbReference type="Pfam" id="PF08263"/>
    </source>
</evidence>
<dbReference type="GO" id="GO:0005886">
    <property type="term" value="C:plasma membrane"/>
    <property type="evidence" value="ECO:0007669"/>
    <property type="project" value="UniProtKB-SubCell"/>
</dbReference>
<evidence type="ECO:0000256" key="12">
    <source>
        <dbReference type="SAM" id="Phobius"/>
    </source>
</evidence>
<evidence type="ECO:0000256" key="13">
    <source>
        <dbReference type="SAM" id="SignalP"/>
    </source>
</evidence>
<evidence type="ECO:0000256" key="3">
    <source>
        <dbReference type="ARBA" id="ARBA00022475"/>
    </source>
</evidence>
<feature type="domain" description="Leucine-rich repeat-containing N-terminal plant-type" evidence="14">
    <location>
        <begin position="39"/>
        <end position="77"/>
    </location>
</feature>
<dbReference type="InterPro" id="IPR055414">
    <property type="entry name" value="LRR_R13L4/SHOC2-like"/>
</dbReference>
<evidence type="ECO:0000256" key="10">
    <source>
        <dbReference type="ARBA" id="ARBA00023170"/>
    </source>
</evidence>